<dbReference type="Gene3D" id="3.40.190.10">
    <property type="entry name" value="Periplasmic binding protein-like II"/>
    <property type="match status" value="2"/>
</dbReference>
<keyword evidence="4" id="KW-1185">Reference proteome</keyword>
<dbReference type="InterPro" id="IPR024370">
    <property type="entry name" value="PBP_domain"/>
</dbReference>
<dbReference type="Pfam" id="PF12849">
    <property type="entry name" value="PBP_like_2"/>
    <property type="match status" value="1"/>
</dbReference>
<dbReference type="InterPro" id="IPR050811">
    <property type="entry name" value="Phosphate_ABC_transporter"/>
</dbReference>
<dbReference type="EMBL" id="JAAXKX010000002">
    <property type="protein sequence ID" value="NKN32230.1"/>
    <property type="molecule type" value="Genomic_DNA"/>
</dbReference>
<evidence type="ECO:0000256" key="1">
    <source>
        <dbReference type="ARBA" id="ARBA00022729"/>
    </source>
</evidence>
<organism evidence="3 4">
    <name type="scientific">Marichromatium bheemlicum</name>
    <dbReference type="NCBI Taxonomy" id="365339"/>
    <lineage>
        <taxon>Bacteria</taxon>
        <taxon>Pseudomonadati</taxon>
        <taxon>Pseudomonadota</taxon>
        <taxon>Gammaproteobacteria</taxon>
        <taxon>Chromatiales</taxon>
        <taxon>Chromatiaceae</taxon>
        <taxon>Marichromatium</taxon>
    </lineage>
</organism>
<name>A0ABX1I746_9GAMM</name>
<dbReference type="PANTHER" id="PTHR30570:SF1">
    <property type="entry name" value="PHOSPHATE-BINDING PROTEIN PSTS"/>
    <property type="match status" value="1"/>
</dbReference>
<evidence type="ECO:0000259" key="2">
    <source>
        <dbReference type="Pfam" id="PF12849"/>
    </source>
</evidence>
<evidence type="ECO:0000313" key="3">
    <source>
        <dbReference type="EMBL" id="NKN32230.1"/>
    </source>
</evidence>
<protein>
    <submittedName>
        <fullName evidence="3">ABC transporter substrate-binding protein</fullName>
    </submittedName>
</protein>
<dbReference type="Proteomes" id="UP000740754">
    <property type="component" value="Unassembled WGS sequence"/>
</dbReference>
<dbReference type="PANTHER" id="PTHR30570">
    <property type="entry name" value="PERIPLASMIC PHOSPHATE BINDING COMPONENT OF PHOSPHATE ABC TRANSPORTER"/>
    <property type="match status" value="1"/>
</dbReference>
<keyword evidence="1" id="KW-0732">Signal</keyword>
<comment type="caution">
    <text evidence="3">The sequence shown here is derived from an EMBL/GenBank/DDBJ whole genome shotgun (WGS) entry which is preliminary data.</text>
</comment>
<proteinExistence type="predicted"/>
<reference evidence="3 4" key="1">
    <citation type="submission" date="2020-04" db="EMBL/GenBank/DDBJ databases">
        <title>Draft Whole-Genome sequence of Marichromatium bheemlicum DSM 18632, type strain.</title>
        <authorList>
            <person name="Kyndt J.A."/>
            <person name="Meyer T.E."/>
        </authorList>
    </citation>
    <scope>NUCLEOTIDE SEQUENCE [LARGE SCALE GENOMIC DNA]</scope>
    <source>
        <strain evidence="3 4">DSM 18632</strain>
    </source>
</reference>
<sequence>MWRWLGVVAMIWTVMGVAEPLRIGGTGGALGLAEALAVGYGACCGERPQVLPSLGTGGGVRALVDGHLDIALAGRALSVAERQQVGEVVIFARTPLLLAAHPEVTADALDIAQLAAIYRGQRVTWPDASPCRPVLRAEYDAETMLLRRLDPRLDAALDQAFARTDLVVTLTAQENAAVLHRVPGSFGYLSRAQWAAESLSLRVLRLGGQAPTLAALAAGRYPLAAEFALVLATASDERVRGFVEFVFSAAGRAVLEANGALLSPRPGS</sequence>
<evidence type="ECO:0000313" key="4">
    <source>
        <dbReference type="Proteomes" id="UP000740754"/>
    </source>
</evidence>
<dbReference type="RefSeq" id="WP_168666498.1">
    <property type="nucleotide sequence ID" value="NZ_JAAXKX010000002.1"/>
</dbReference>
<dbReference type="SUPFAM" id="SSF53850">
    <property type="entry name" value="Periplasmic binding protein-like II"/>
    <property type="match status" value="1"/>
</dbReference>
<accession>A0ABX1I746</accession>
<gene>
    <name evidence="3" type="ORF">HF203_03215</name>
</gene>
<feature type="domain" description="PBP" evidence="2">
    <location>
        <begin position="20"/>
        <end position="249"/>
    </location>
</feature>